<comment type="subcellular location">
    <subcellularLocation>
        <location evidence="1 8">Cell membrane</location>
        <topology evidence="1 8">Multi-pass membrane protein</topology>
    </subcellularLocation>
</comment>
<dbReference type="OrthoDB" id="7028171at2"/>
<dbReference type="GeneID" id="300653744"/>
<dbReference type="GO" id="GO:0005886">
    <property type="term" value="C:plasma membrane"/>
    <property type="evidence" value="ECO:0007669"/>
    <property type="project" value="UniProtKB-SubCell"/>
</dbReference>
<evidence type="ECO:0000256" key="8">
    <source>
        <dbReference type="RuleBase" id="RU363041"/>
    </source>
</evidence>
<keyword evidence="10" id="KW-1185">Reference proteome</keyword>
<dbReference type="PANTHER" id="PTHR30269">
    <property type="entry name" value="TRANSMEMBRANE PROTEIN YFCA"/>
    <property type="match status" value="1"/>
</dbReference>
<name>A0A845QEY6_9HYPH</name>
<evidence type="ECO:0000256" key="7">
    <source>
        <dbReference type="ARBA" id="ARBA00023136"/>
    </source>
</evidence>
<dbReference type="AlphaFoldDB" id="A0A845QEY6"/>
<comment type="caution">
    <text evidence="9">The sequence shown here is derived from an EMBL/GenBank/DDBJ whole genome shotgun (WGS) entry which is preliminary data.</text>
</comment>
<evidence type="ECO:0000256" key="2">
    <source>
        <dbReference type="ARBA" id="ARBA00009142"/>
    </source>
</evidence>
<organism evidence="9 10">
    <name type="scientific">Pyruvatibacter mobilis</name>
    <dbReference type="NCBI Taxonomy" id="1712261"/>
    <lineage>
        <taxon>Bacteria</taxon>
        <taxon>Pseudomonadati</taxon>
        <taxon>Pseudomonadota</taxon>
        <taxon>Alphaproteobacteria</taxon>
        <taxon>Hyphomicrobiales</taxon>
        <taxon>Parvibaculaceae</taxon>
        <taxon>Pyruvatibacter</taxon>
    </lineage>
</organism>
<dbReference type="PANTHER" id="PTHR30269:SF37">
    <property type="entry name" value="MEMBRANE TRANSPORTER PROTEIN"/>
    <property type="match status" value="1"/>
</dbReference>
<reference evidence="9 10" key="1">
    <citation type="journal article" date="2016" name="Int. J. Syst. Evol. Microbiol.">
        <title>Pyruvatibacter mobilis gen. nov., sp. nov., a marine bacterium from the culture broth of Picochlorum sp. 122.</title>
        <authorList>
            <person name="Wang G."/>
            <person name="Tang M."/>
            <person name="Wu H."/>
            <person name="Dai S."/>
            <person name="Li T."/>
            <person name="Chen C."/>
            <person name="He H."/>
            <person name="Fan J."/>
            <person name="Xiang W."/>
            <person name="Li X."/>
        </authorList>
    </citation>
    <scope>NUCLEOTIDE SEQUENCE [LARGE SCALE GENOMIC DNA]</scope>
    <source>
        <strain evidence="9 10">GYP-11</strain>
    </source>
</reference>
<protein>
    <recommendedName>
        <fullName evidence="8">Probable membrane transporter protein</fullName>
    </recommendedName>
</protein>
<feature type="transmembrane region" description="Helical" evidence="8">
    <location>
        <begin position="229"/>
        <end position="251"/>
    </location>
</feature>
<evidence type="ECO:0000256" key="3">
    <source>
        <dbReference type="ARBA" id="ARBA00022448"/>
    </source>
</evidence>
<dbReference type="InterPro" id="IPR002781">
    <property type="entry name" value="TM_pro_TauE-like"/>
</dbReference>
<sequence length="252" mass="27062">MIEDPWFYAAAIPAVLIVGISKGGFAAGFGILGVPLMALVISPLQAAAILLPILLLMDVVGLWAYRRQFDMPNLRILVPAAAIGILIGWLTASLVREEHVALIVGIVALAFAADFWTGQKREGAPGRSIPKGGFWGMVAGFTSFVAHAGGPPFQVYMLPQRLDKTLYVGTSVVFFWAVNLIKVPPYLALGQFDTTNLTTALVLMPLAPIGIMLGVRLHHMIPEEPFYRLCYAGVTLVGIKLVYDAVSSMIAG</sequence>
<evidence type="ECO:0000313" key="10">
    <source>
        <dbReference type="Proteomes" id="UP000470384"/>
    </source>
</evidence>
<gene>
    <name evidence="9" type="ORF">GTQ45_13500</name>
</gene>
<keyword evidence="7 8" id="KW-0472">Membrane</keyword>
<keyword evidence="4 8" id="KW-1003">Cell membrane</keyword>
<evidence type="ECO:0000256" key="1">
    <source>
        <dbReference type="ARBA" id="ARBA00004651"/>
    </source>
</evidence>
<feature type="transmembrane region" description="Helical" evidence="8">
    <location>
        <begin position="76"/>
        <end position="94"/>
    </location>
</feature>
<keyword evidence="5 8" id="KW-0812">Transmembrane</keyword>
<evidence type="ECO:0000313" key="9">
    <source>
        <dbReference type="EMBL" id="NBG96750.1"/>
    </source>
</evidence>
<feature type="transmembrane region" description="Helical" evidence="8">
    <location>
        <begin position="7"/>
        <end position="32"/>
    </location>
</feature>
<accession>A0A845QEY6</accession>
<feature type="transmembrane region" description="Helical" evidence="8">
    <location>
        <begin position="44"/>
        <end position="64"/>
    </location>
</feature>
<keyword evidence="6 8" id="KW-1133">Transmembrane helix</keyword>
<dbReference type="Proteomes" id="UP000470384">
    <property type="component" value="Unassembled WGS sequence"/>
</dbReference>
<feature type="transmembrane region" description="Helical" evidence="8">
    <location>
        <begin position="199"/>
        <end position="217"/>
    </location>
</feature>
<evidence type="ECO:0000256" key="5">
    <source>
        <dbReference type="ARBA" id="ARBA00022692"/>
    </source>
</evidence>
<dbReference type="RefSeq" id="WP_160588769.1">
    <property type="nucleotide sequence ID" value="NZ_BMHN01000001.1"/>
</dbReference>
<keyword evidence="3" id="KW-0813">Transport</keyword>
<evidence type="ECO:0000256" key="6">
    <source>
        <dbReference type="ARBA" id="ARBA00022989"/>
    </source>
</evidence>
<feature type="transmembrane region" description="Helical" evidence="8">
    <location>
        <begin position="166"/>
        <end position="187"/>
    </location>
</feature>
<proteinExistence type="inferred from homology"/>
<evidence type="ECO:0000256" key="4">
    <source>
        <dbReference type="ARBA" id="ARBA00022475"/>
    </source>
</evidence>
<comment type="similarity">
    <text evidence="2 8">Belongs to the 4-toluene sulfonate uptake permease (TSUP) (TC 2.A.102) family.</text>
</comment>
<dbReference type="InterPro" id="IPR052017">
    <property type="entry name" value="TSUP"/>
</dbReference>
<feature type="transmembrane region" description="Helical" evidence="8">
    <location>
        <begin position="100"/>
        <end position="117"/>
    </location>
</feature>
<dbReference type="EMBL" id="WXYQ01000011">
    <property type="protein sequence ID" value="NBG96750.1"/>
    <property type="molecule type" value="Genomic_DNA"/>
</dbReference>
<dbReference type="Pfam" id="PF01925">
    <property type="entry name" value="TauE"/>
    <property type="match status" value="1"/>
</dbReference>